<protein>
    <submittedName>
        <fullName evidence="1">Uncharacterized protein</fullName>
    </submittedName>
</protein>
<keyword evidence="2" id="KW-1185">Reference proteome</keyword>
<evidence type="ECO:0000313" key="1">
    <source>
        <dbReference type="EMBL" id="KAJ8392725.1"/>
    </source>
</evidence>
<proteinExistence type="predicted"/>
<dbReference type="EMBL" id="JAINUG010000143">
    <property type="protein sequence ID" value="KAJ8392725.1"/>
    <property type="molecule type" value="Genomic_DNA"/>
</dbReference>
<gene>
    <name evidence="1" type="ORF">AAFF_G00072090</name>
</gene>
<name>A0AAD7RYM9_9TELE</name>
<comment type="caution">
    <text evidence="1">The sequence shown here is derived from an EMBL/GenBank/DDBJ whole genome shotgun (WGS) entry which is preliminary data.</text>
</comment>
<reference evidence="1" key="1">
    <citation type="journal article" date="2023" name="Science">
        <title>Genome structures resolve the early diversification of teleost fishes.</title>
        <authorList>
            <person name="Parey E."/>
            <person name="Louis A."/>
            <person name="Montfort J."/>
            <person name="Bouchez O."/>
            <person name="Roques C."/>
            <person name="Iampietro C."/>
            <person name="Lluch J."/>
            <person name="Castinel A."/>
            <person name="Donnadieu C."/>
            <person name="Desvignes T."/>
            <person name="Floi Bucao C."/>
            <person name="Jouanno E."/>
            <person name="Wen M."/>
            <person name="Mejri S."/>
            <person name="Dirks R."/>
            <person name="Jansen H."/>
            <person name="Henkel C."/>
            <person name="Chen W.J."/>
            <person name="Zahm M."/>
            <person name="Cabau C."/>
            <person name="Klopp C."/>
            <person name="Thompson A.W."/>
            <person name="Robinson-Rechavi M."/>
            <person name="Braasch I."/>
            <person name="Lecointre G."/>
            <person name="Bobe J."/>
            <person name="Postlethwait J.H."/>
            <person name="Berthelot C."/>
            <person name="Roest Crollius H."/>
            <person name="Guiguen Y."/>
        </authorList>
    </citation>
    <scope>NUCLEOTIDE SEQUENCE</scope>
    <source>
        <strain evidence="1">NC1722</strain>
    </source>
</reference>
<evidence type="ECO:0000313" key="2">
    <source>
        <dbReference type="Proteomes" id="UP001221898"/>
    </source>
</evidence>
<organism evidence="1 2">
    <name type="scientific">Aldrovandia affinis</name>
    <dbReference type="NCBI Taxonomy" id="143900"/>
    <lineage>
        <taxon>Eukaryota</taxon>
        <taxon>Metazoa</taxon>
        <taxon>Chordata</taxon>
        <taxon>Craniata</taxon>
        <taxon>Vertebrata</taxon>
        <taxon>Euteleostomi</taxon>
        <taxon>Actinopterygii</taxon>
        <taxon>Neopterygii</taxon>
        <taxon>Teleostei</taxon>
        <taxon>Notacanthiformes</taxon>
        <taxon>Halosauridae</taxon>
        <taxon>Aldrovandia</taxon>
    </lineage>
</organism>
<sequence length="93" mass="9753">MIVMLAPGRGMQAALAHHGVSVLESLCRHAVWGAPSLAGVHKVHHAKSAFRLLATCGLLRALRGFARGGSSLFASRLWGSICVGQLGTGCLRH</sequence>
<accession>A0AAD7RYM9</accession>
<dbReference type="AlphaFoldDB" id="A0AAD7RYM9"/>
<dbReference type="Proteomes" id="UP001221898">
    <property type="component" value="Unassembled WGS sequence"/>
</dbReference>